<feature type="compositionally biased region" description="Low complexity" evidence="3">
    <location>
        <begin position="11"/>
        <end position="20"/>
    </location>
</feature>
<feature type="domain" description="Acetyl-CoA hydrolase/transferase C-terminal" evidence="5">
    <location>
        <begin position="289"/>
        <end position="444"/>
    </location>
</feature>
<accession>A0ABN6NWD3</accession>
<keyword evidence="7" id="KW-1185">Reference proteome</keyword>
<dbReference type="InterPro" id="IPR003702">
    <property type="entry name" value="ActCoA_hydro_N"/>
</dbReference>
<keyword evidence="2" id="KW-0808">Transferase</keyword>
<evidence type="ECO:0000259" key="5">
    <source>
        <dbReference type="Pfam" id="PF13336"/>
    </source>
</evidence>
<evidence type="ECO:0000259" key="4">
    <source>
        <dbReference type="Pfam" id="PF02550"/>
    </source>
</evidence>
<evidence type="ECO:0000313" key="6">
    <source>
        <dbReference type="EMBL" id="BDG70738.1"/>
    </source>
</evidence>
<dbReference type="InterPro" id="IPR026888">
    <property type="entry name" value="AcetylCoA_hyd_C"/>
</dbReference>
<dbReference type="Gene3D" id="3.40.1080.10">
    <property type="entry name" value="Glutaconate Coenzyme A-transferase"/>
    <property type="match status" value="1"/>
</dbReference>
<dbReference type="SUPFAM" id="SSF100950">
    <property type="entry name" value="NagB/RpiA/CoA transferase-like"/>
    <property type="match status" value="2"/>
</dbReference>
<sequence length="455" mass="50190">MATPERGMGGQMHTTTGGKTPRLISPEQAAALVRPGHWLDYTTGFNQPDVFDRALAARVGELHDVNIRNCLSMRPRAVIEADPDSSIFRVFNWHFSGYDRKQHDAGRVSYIPCNLGEIPDYYRRFIDRVDIAVMKAAPMDADGYFNLGPICIWHPAVIERATVLVLEIAPQMPPVVGPQVRVHRSHVDYLIEGEDAPMPELPNTEASDVDRAVARLIANEVEDGACLQVGIGGMPNAVTTLLLHSGVKDLGIHTEMLNDGLVELYRAGRVSGARKATDRGLVTYSFSLGCRATYDTLRDNDDFMCRPVEDTNLPDIIARNDRVVAINNTTQVDLQGQAASESDGHRHISGTGGQLQFVRGAYASRGGKSFICLASTYERRGVRKSRIMPALTPGNIVTTPRSDMMYVVTEYGIVNLKGKSVPERAKALIGLAHPDFRDELEREARERGIIPRSLF</sequence>
<protein>
    <submittedName>
        <fullName evidence="6">4-hydroxybutyrate CoA-transferase</fullName>
    </submittedName>
</protein>
<feature type="region of interest" description="Disordered" evidence="3">
    <location>
        <begin position="1"/>
        <end position="22"/>
    </location>
</feature>
<evidence type="ECO:0000256" key="2">
    <source>
        <dbReference type="ARBA" id="ARBA00022679"/>
    </source>
</evidence>
<dbReference type="PANTHER" id="PTHR21432:SF20">
    <property type="entry name" value="ACETYL-COA HYDROLASE"/>
    <property type="match status" value="1"/>
</dbReference>
<gene>
    <name evidence="6" type="ORF">Rmf_06670</name>
</gene>
<evidence type="ECO:0000313" key="7">
    <source>
        <dbReference type="Proteomes" id="UP000831327"/>
    </source>
</evidence>
<dbReference type="PANTHER" id="PTHR21432">
    <property type="entry name" value="ACETYL-COA HYDROLASE-RELATED"/>
    <property type="match status" value="1"/>
</dbReference>
<dbReference type="Gene3D" id="3.40.1080.20">
    <property type="entry name" value="Acetyl-CoA hydrolase/transferase C-terminal domain"/>
    <property type="match status" value="1"/>
</dbReference>
<comment type="similarity">
    <text evidence="1">Belongs to the acetyl-CoA hydrolase/transferase family.</text>
</comment>
<dbReference type="EMBL" id="AP025637">
    <property type="protein sequence ID" value="BDG70738.1"/>
    <property type="molecule type" value="Genomic_DNA"/>
</dbReference>
<feature type="domain" description="Acetyl-CoA hydrolase/transferase N-terminal" evidence="4">
    <location>
        <begin position="23"/>
        <end position="199"/>
    </location>
</feature>
<evidence type="ECO:0000256" key="1">
    <source>
        <dbReference type="ARBA" id="ARBA00009632"/>
    </source>
</evidence>
<dbReference type="InterPro" id="IPR037171">
    <property type="entry name" value="NagB/RpiA_transferase-like"/>
</dbReference>
<dbReference type="Gene3D" id="3.30.750.70">
    <property type="entry name" value="4-hydroxybutyrate coenzyme like domains"/>
    <property type="match status" value="1"/>
</dbReference>
<proteinExistence type="inferred from homology"/>
<dbReference type="Pfam" id="PF13336">
    <property type="entry name" value="AcetylCoA_hyd_C"/>
    <property type="match status" value="1"/>
</dbReference>
<name>A0ABN6NWD3_9PROT</name>
<dbReference type="Proteomes" id="UP000831327">
    <property type="component" value="Chromosome"/>
</dbReference>
<organism evidence="6 7">
    <name type="scientific">Roseomonas fluvialis</name>
    <dbReference type="NCBI Taxonomy" id="1750527"/>
    <lineage>
        <taxon>Bacteria</taxon>
        <taxon>Pseudomonadati</taxon>
        <taxon>Pseudomonadota</taxon>
        <taxon>Alphaproteobacteria</taxon>
        <taxon>Acetobacterales</taxon>
        <taxon>Roseomonadaceae</taxon>
        <taxon>Roseomonas</taxon>
    </lineage>
</organism>
<evidence type="ECO:0000256" key="3">
    <source>
        <dbReference type="SAM" id="MobiDB-lite"/>
    </source>
</evidence>
<dbReference type="InterPro" id="IPR038460">
    <property type="entry name" value="AcetylCoA_hyd_C_sf"/>
</dbReference>
<dbReference type="InterPro" id="IPR046433">
    <property type="entry name" value="ActCoA_hydro"/>
</dbReference>
<dbReference type="Pfam" id="PF02550">
    <property type="entry name" value="AcetylCoA_hydro"/>
    <property type="match status" value="1"/>
</dbReference>
<reference evidence="6 7" key="1">
    <citation type="journal article" date="2016" name="Microbes Environ.">
        <title>Phylogenetically diverse aerobic anoxygenic phototrophic bacteria isolated from epilithic biofilms in Tama river, Japan.</title>
        <authorList>
            <person name="Hirose S."/>
            <person name="Matsuura K."/>
            <person name="Haruta S."/>
        </authorList>
    </citation>
    <scope>NUCLEOTIDE SEQUENCE [LARGE SCALE GENOMIC DNA]</scope>
    <source>
        <strain evidence="6 7">S08</strain>
    </source>
</reference>